<protein>
    <submittedName>
        <fullName evidence="1">Putative secreted protein</fullName>
    </submittedName>
</protein>
<dbReference type="EMBL" id="GIFC01000130">
    <property type="protein sequence ID" value="MXU82213.1"/>
    <property type="molecule type" value="Transcribed_RNA"/>
</dbReference>
<dbReference type="AlphaFoldDB" id="A0A6B0U857"/>
<organism evidence="1">
    <name type="scientific">Ixodes ricinus</name>
    <name type="common">Common tick</name>
    <name type="synonym">Acarus ricinus</name>
    <dbReference type="NCBI Taxonomy" id="34613"/>
    <lineage>
        <taxon>Eukaryota</taxon>
        <taxon>Metazoa</taxon>
        <taxon>Ecdysozoa</taxon>
        <taxon>Arthropoda</taxon>
        <taxon>Chelicerata</taxon>
        <taxon>Arachnida</taxon>
        <taxon>Acari</taxon>
        <taxon>Parasitiformes</taxon>
        <taxon>Ixodida</taxon>
        <taxon>Ixodoidea</taxon>
        <taxon>Ixodidae</taxon>
        <taxon>Ixodinae</taxon>
        <taxon>Ixodes</taxon>
    </lineage>
</organism>
<accession>A0A6B0U857</accession>
<sequence>MAMPISAFFSAGASFTPSPVMAEISPSACRNSTILLLWAGSTREKSRALWTALRCSSIGRSSNSRPE</sequence>
<proteinExistence type="predicted"/>
<name>A0A6B0U857_IXORI</name>
<evidence type="ECO:0000313" key="1">
    <source>
        <dbReference type="EMBL" id="MXU82213.1"/>
    </source>
</evidence>
<reference evidence="1" key="1">
    <citation type="submission" date="2019-12" db="EMBL/GenBank/DDBJ databases">
        <title>An insight into the sialome of adult female Ixodes ricinus ticks feeding for 6 days.</title>
        <authorList>
            <person name="Perner J."/>
            <person name="Ribeiro J.M.C."/>
        </authorList>
    </citation>
    <scope>NUCLEOTIDE SEQUENCE</scope>
    <source>
        <strain evidence="1">Semi-engorged</strain>
        <tissue evidence="1">Salivary glands</tissue>
    </source>
</reference>